<dbReference type="SUPFAM" id="SSF141452">
    <property type="entry name" value="Hcp1-like"/>
    <property type="match status" value="1"/>
</dbReference>
<dbReference type="Pfam" id="PF05638">
    <property type="entry name" value="T6SS_HCP"/>
    <property type="match status" value="1"/>
</dbReference>
<comment type="caution">
    <text evidence="1">The sequence shown here is derived from an EMBL/GenBank/DDBJ whole genome shotgun (WGS) entry which is preliminary data.</text>
</comment>
<dbReference type="AlphaFoldDB" id="A0A8J7QBK9"/>
<dbReference type="RefSeq" id="WP_207861421.1">
    <property type="nucleotide sequence ID" value="NZ_JAFREP010000024.1"/>
</dbReference>
<evidence type="ECO:0000313" key="2">
    <source>
        <dbReference type="Proteomes" id="UP000664417"/>
    </source>
</evidence>
<evidence type="ECO:0000313" key="1">
    <source>
        <dbReference type="EMBL" id="MBO1321447.1"/>
    </source>
</evidence>
<dbReference type="InterPro" id="IPR036624">
    <property type="entry name" value="Hcp1-lik_sf"/>
</dbReference>
<dbReference type="InterPro" id="IPR008514">
    <property type="entry name" value="T6SS_Hcp"/>
</dbReference>
<dbReference type="EMBL" id="JAFREP010000024">
    <property type="protein sequence ID" value="MBO1321447.1"/>
    <property type="molecule type" value="Genomic_DNA"/>
</dbReference>
<keyword evidence="2" id="KW-1185">Reference proteome</keyword>
<accession>A0A8J7QBK9</accession>
<organism evidence="1 2">
    <name type="scientific">Acanthopleuribacter pedis</name>
    <dbReference type="NCBI Taxonomy" id="442870"/>
    <lineage>
        <taxon>Bacteria</taxon>
        <taxon>Pseudomonadati</taxon>
        <taxon>Acidobacteriota</taxon>
        <taxon>Holophagae</taxon>
        <taxon>Acanthopleuribacterales</taxon>
        <taxon>Acanthopleuribacteraceae</taxon>
        <taxon>Acanthopleuribacter</taxon>
    </lineage>
</organism>
<protein>
    <submittedName>
        <fullName evidence="1">Type VI secretion system tube protein Hcp</fullName>
    </submittedName>
</protein>
<proteinExistence type="predicted"/>
<name>A0A8J7QBK9_9BACT</name>
<dbReference type="Gene3D" id="2.30.110.20">
    <property type="entry name" value="Hcp1-like"/>
    <property type="match status" value="1"/>
</dbReference>
<gene>
    <name evidence="1" type="ORF">J3U88_23395</name>
</gene>
<dbReference type="Proteomes" id="UP000664417">
    <property type="component" value="Unassembled WGS sequence"/>
</dbReference>
<sequence length="156" mass="17998">MTVYSFINCGAIPGKEAETGHEAHIRVHELHLSSNLPVSELDNKVKSKRSRQPLTYVSEMGKHTPVTFQHLFNNVEIPELECLFYRPDITNGDMVNYFTIKFKRLKVVYSGVTKRNVYLPESDRFPDEHTTKMVYGNVVYSYNEDGIEAEDEVNDH</sequence>
<reference evidence="1" key="1">
    <citation type="submission" date="2021-03" db="EMBL/GenBank/DDBJ databases">
        <authorList>
            <person name="Wang G."/>
        </authorList>
    </citation>
    <scope>NUCLEOTIDE SEQUENCE</scope>
    <source>
        <strain evidence="1">KCTC 12899</strain>
    </source>
</reference>